<dbReference type="PRINTS" id="PR00080">
    <property type="entry name" value="SDRFAMILY"/>
</dbReference>
<dbReference type="CDD" id="cd05233">
    <property type="entry name" value="SDR_c"/>
    <property type="match status" value="1"/>
</dbReference>
<name>A0A485LVX4_9ZZZZ</name>
<reference evidence="3" key="1">
    <citation type="submission" date="2019-03" db="EMBL/GenBank/DDBJ databases">
        <authorList>
            <person name="Hao L."/>
        </authorList>
    </citation>
    <scope>NUCLEOTIDE SEQUENCE</scope>
</reference>
<dbReference type="PROSITE" id="PS00061">
    <property type="entry name" value="ADH_SHORT"/>
    <property type="match status" value="1"/>
</dbReference>
<dbReference type="Pfam" id="PF00106">
    <property type="entry name" value="adh_short"/>
    <property type="match status" value="1"/>
</dbReference>
<evidence type="ECO:0000313" key="3">
    <source>
        <dbReference type="EMBL" id="VFU12493.1"/>
    </source>
</evidence>
<dbReference type="Gene3D" id="3.40.50.720">
    <property type="entry name" value="NAD(P)-binding Rossmann-like Domain"/>
    <property type="match status" value="1"/>
</dbReference>
<dbReference type="PIRSF" id="PIRSF000126">
    <property type="entry name" value="11-beta-HSD1"/>
    <property type="match status" value="1"/>
</dbReference>
<comment type="similarity">
    <text evidence="1">Belongs to the short-chain dehydrogenases/reductases (SDR) family.</text>
</comment>
<proteinExistence type="inferred from homology"/>
<protein>
    <submittedName>
        <fullName evidence="3">Putative oxidoreductase, short chain dehydrogenase/reductase family</fullName>
        <ecNumber evidence="3">1.1.1.100</ecNumber>
    </submittedName>
</protein>
<dbReference type="PANTHER" id="PTHR42901:SF1">
    <property type="entry name" value="ALCOHOL DEHYDROGENASE"/>
    <property type="match status" value="1"/>
</dbReference>
<dbReference type="AlphaFoldDB" id="A0A485LVX4"/>
<accession>A0A485LVX4</accession>
<dbReference type="SUPFAM" id="SSF51735">
    <property type="entry name" value="NAD(P)-binding Rossmann-fold domains"/>
    <property type="match status" value="1"/>
</dbReference>
<dbReference type="InterPro" id="IPR036291">
    <property type="entry name" value="NAD(P)-bd_dom_sf"/>
</dbReference>
<dbReference type="GO" id="GO:0004316">
    <property type="term" value="F:3-oxoacyl-[acyl-carrier-protein] reductase (NADPH) activity"/>
    <property type="evidence" value="ECO:0007669"/>
    <property type="project" value="UniProtKB-EC"/>
</dbReference>
<evidence type="ECO:0000256" key="1">
    <source>
        <dbReference type="ARBA" id="ARBA00006484"/>
    </source>
</evidence>
<dbReference type="PRINTS" id="PR00081">
    <property type="entry name" value="GDHRDH"/>
</dbReference>
<dbReference type="EC" id="1.1.1.100" evidence="3"/>
<dbReference type="InterPro" id="IPR020904">
    <property type="entry name" value="Sc_DH/Rdtase_CS"/>
</dbReference>
<dbReference type="PANTHER" id="PTHR42901">
    <property type="entry name" value="ALCOHOL DEHYDROGENASE"/>
    <property type="match status" value="1"/>
</dbReference>
<dbReference type="EMBL" id="CAADRM010000045">
    <property type="protein sequence ID" value="VFU12493.1"/>
    <property type="molecule type" value="Genomic_DNA"/>
</dbReference>
<gene>
    <name evidence="3" type="ORF">SCFA_1390011</name>
</gene>
<organism evidence="3">
    <name type="scientific">anaerobic digester metagenome</name>
    <dbReference type="NCBI Taxonomy" id="1263854"/>
    <lineage>
        <taxon>unclassified sequences</taxon>
        <taxon>metagenomes</taxon>
        <taxon>ecological metagenomes</taxon>
    </lineage>
</organism>
<keyword evidence="2 3" id="KW-0560">Oxidoreductase</keyword>
<sequence>MEMPLNGKNVLVTGSSMGIGKGLSECFARQGSNLVLTDLECRKEQLKAWAEELRRAYGIRTWTFHGDLTDLGGPERLYEEVTRVVSKIDVLVNNAGVCWFGKFSEMPLKRLDTMILLNCMAYAKLSRLFLPAMIERDEGGILNISSVSAFQPVPTLAIYAATKAFTQSFTEAMRAELPKGSRVVISTLNPPFTRTRLIQDAGVPQDYIPIIMSFMSVEEVVTPGVKAFGKGKGRFVPGLHNRILYLGMVRFIPHRLLFVLSRILTTRLSSFIPASILSLALKMKFRGKDPAEK</sequence>
<evidence type="ECO:0000256" key="2">
    <source>
        <dbReference type="ARBA" id="ARBA00023002"/>
    </source>
</evidence>
<dbReference type="InterPro" id="IPR002347">
    <property type="entry name" value="SDR_fam"/>
</dbReference>